<protein>
    <recommendedName>
        <fullName evidence="3">Integrase catalytic domain-containing protein</fullName>
    </recommendedName>
</protein>
<dbReference type="EMBL" id="BMAU01021375">
    <property type="protein sequence ID" value="GFY26266.1"/>
    <property type="molecule type" value="Genomic_DNA"/>
</dbReference>
<dbReference type="SUPFAM" id="SSF53098">
    <property type="entry name" value="Ribonuclease H-like"/>
    <property type="match status" value="1"/>
</dbReference>
<gene>
    <name evidence="1" type="primary">NCL1_44931</name>
    <name evidence="1" type="ORF">TNCV_24651</name>
</gene>
<evidence type="ECO:0000313" key="1">
    <source>
        <dbReference type="EMBL" id="GFY26266.1"/>
    </source>
</evidence>
<dbReference type="GO" id="GO:0003676">
    <property type="term" value="F:nucleic acid binding"/>
    <property type="evidence" value="ECO:0007669"/>
    <property type="project" value="InterPro"/>
</dbReference>
<dbReference type="AlphaFoldDB" id="A0A8X7BBT3"/>
<organism evidence="1 2">
    <name type="scientific">Trichonephila clavipes</name>
    <name type="common">Golden silk orbweaver</name>
    <name type="synonym">Nephila clavipes</name>
    <dbReference type="NCBI Taxonomy" id="2585209"/>
    <lineage>
        <taxon>Eukaryota</taxon>
        <taxon>Metazoa</taxon>
        <taxon>Ecdysozoa</taxon>
        <taxon>Arthropoda</taxon>
        <taxon>Chelicerata</taxon>
        <taxon>Arachnida</taxon>
        <taxon>Araneae</taxon>
        <taxon>Araneomorphae</taxon>
        <taxon>Entelegynae</taxon>
        <taxon>Araneoidea</taxon>
        <taxon>Nephilidae</taxon>
        <taxon>Trichonephila</taxon>
    </lineage>
</organism>
<dbReference type="Gene3D" id="3.30.420.10">
    <property type="entry name" value="Ribonuclease H-like superfamily/Ribonuclease H"/>
    <property type="match status" value="1"/>
</dbReference>
<name>A0A8X7BBT3_TRICX</name>
<evidence type="ECO:0008006" key="3">
    <source>
        <dbReference type="Google" id="ProtNLM"/>
    </source>
</evidence>
<dbReference type="InterPro" id="IPR012337">
    <property type="entry name" value="RNaseH-like_sf"/>
</dbReference>
<accession>A0A8X7BBT3</accession>
<dbReference type="Proteomes" id="UP000887159">
    <property type="component" value="Unassembled WGS sequence"/>
</dbReference>
<dbReference type="InterPro" id="IPR036397">
    <property type="entry name" value="RNaseH_sf"/>
</dbReference>
<sequence>MLEQKPHTVPYKPFEKIGVDIMDLGNTSYLVVIDYYSKWIEVAELVNKRSDEVGLEPPRFLPPTMRWGLRGVRYATAIYVYTLQDAVFICCKLSPDNARSVAFSQRVNSPRLTEDETINDSDIVNNLVDYYKDGLEEPDF</sequence>
<proteinExistence type="predicted"/>
<comment type="caution">
    <text evidence="1">The sequence shown here is derived from an EMBL/GenBank/DDBJ whole genome shotgun (WGS) entry which is preliminary data.</text>
</comment>
<evidence type="ECO:0000313" key="2">
    <source>
        <dbReference type="Proteomes" id="UP000887159"/>
    </source>
</evidence>
<keyword evidence="2" id="KW-1185">Reference proteome</keyword>
<reference evidence="1" key="1">
    <citation type="submission" date="2020-08" db="EMBL/GenBank/DDBJ databases">
        <title>Multicomponent nature underlies the extraordinary mechanical properties of spider dragline silk.</title>
        <authorList>
            <person name="Kono N."/>
            <person name="Nakamura H."/>
            <person name="Mori M."/>
            <person name="Yoshida Y."/>
            <person name="Ohtoshi R."/>
            <person name="Malay A.D."/>
            <person name="Moran D.A.P."/>
            <person name="Tomita M."/>
            <person name="Numata K."/>
            <person name="Arakawa K."/>
        </authorList>
    </citation>
    <scope>NUCLEOTIDE SEQUENCE</scope>
</reference>